<dbReference type="Pfam" id="PF06452">
    <property type="entry name" value="CBM9_1"/>
    <property type="match status" value="1"/>
</dbReference>
<dbReference type="Proteomes" id="UP000604117">
    <property type="component" value="Unassembled WGS sequence"/>
</dbReference>
<dbReference type="EMBL" id="BONE01000017">
    <property type="protein sequence ID" value="GIF72981.1"/>
    <property type="molecule type" value="Genomic_DNA"/>
</dbReference>
<dbReference type="SUPFAM" id="SSF102588">
    <property type="entry name" value="LmbE-like"/>
    <property type="match status" value="1"/>
</dbReference>
<evidence type="ECO:0000256" key="1">
    <source>
        <dbReference type="ARBA" id="ARBA00022833"/>
    </source>
</evidence>
<dbReference type="Gene3D" id="2.60.40.10">
    <property type="entry name" value="Immunoglobulins"/>
    <property type="match status" value="1"/>
</dbReference>
<dbReference type="InterPro" id="IPR024078">
    <property type="entry name" value="LmbE-like_dom_sf"/>
</dbReference>
<protein>
    <submittedName>
        <fullName evidence="5">LmbE-like protein</fullName>
    </submittedName>
</protein>
<evidence type="ECO:0000313" key="5">
    <source>
        <dbReference type="EMBL" id="GIF72981.1"/>
    </source>
</evidence>
<feature type="domain" description="Alpha-galactosidase NEW3" evidence="4">
    <location>
        <begin position="327"/>
        <end position="390"/>
    </location>
</feature>
<feature type="signal peptide" evidence="2">
    <location>
        <begin position="1"/>
        <end position="25"/>
    </location>
</feature>
<evidence type="ECO:0000259" key="4">
    <source>
        <dbReference type="Pfam" id="PF10633"/>
    </source>
</evidence>
<dbReference type="SUPFAM" id="SSF49344">
    <property type="entry name" value="CBD9-like"/>
    <property type="match status" value="1"/>
</dbReference>
<dbReference type="RefSeq" id="WP_203712716.1">
    <property type="nucleotide sequence ID" value="NZ_BONE01000017.1"/>
</dbReference>
<dbReference type="InterPro" id="IPR013783">
    <property type="entry name" value="Ig-like_fold"/>
</dbReference>
<comment type="caution">
    <text evidence="5">The sequence shown here is derived from an EMBL/GenBank/DDBJ whole genome shotgun (WGS) entry which is preliminary data.</text>
</comment>
<organism evidence="5 6">
    <name type="scientific">Asanoa siamensis</name>
    <dbReference type="NCBI Taxonomy" id="926357"/>
    <lineage>
        <taxon>Bacteria</taxon>
        <taxon>Bacillati</taxon>
        <taxon>Actinomycetota</taxon>
        <taxon>Actinomycetes</taxon>
        <taxon>Micromonosporales</taxon>
        <taxon>Micromonosporaceae</taxon>
        <taxon>Asanoa</taxon>
    </lineage>
</organism>
<keyword evidence="2" id="KW-0732">Signal</keyword>
<dbReference type="InterPro" id="IPR010502">
    <property type="entry name" value="Carb-bd_dom_fam9"/>
</dbReference>
<feature type="chain" id="PRO_5046224031" evidence="2">
    <location>
        <begin position="26"/>
        <end position="895"/>
    </location>
</feature>
<evidence type="ECO:0000259" key="3">
    <source>
        <dbReference type="Pfam" id="PF06452"/>
    </source>
</evidence>
<dbReference type="Gene3D" id="2.60.40.1190">
    <property type="match status" value="1"/>
</dbReference>
<dbReference type="Pfam" id="PF10633">
    <property type="entry name" value="NPCBM_assoc"/>
    <property type="match status" value="1"/>
</dbReference>
<proteinExistence type="predicted"/>
<dbReference type="Gene3D" id="3.40.50.10320">
    <property type="entry name" value="LmbE-like"/>
    <property type="match status" value="1"/>
</dbReference>
<evidence type="ECO:0000313" key="6">
    <source>
        <dbReference type="Proteomes" id="UP000604117"/>
    </source>
</evidence>
<name>A0ABQ4CNY0_9ACTN</name>
<keyword evidence="1" id="KW-0862">Zinc</keyword>
<dbReference type="InterPro" id="IPR018905">
    <property type="entry name" value="A-galactase_NEW3"/>
</dbReference>
<feature type="domain" description="Carbohydrate-binding" evidence="3">
    <location>
        <begin position="563"/>
        <end position="764"/>
    </location>
</feature>
<accession>A0ABQ4CNY0</accession>
<dbReference type="Pfam" id="PF02585">
    <property type="entry name" value="PIG-L"/>
    <property type="match status" value="1"/>
</dbReference>
<dbReference type="InterPro" id="IPR003737">
    <property type="entry name" value="GlcNAc_PI_deacetylase-related"/>
</dbReference>
<sequence>MKWRAKTVIAACGLLLLGLASPVQAKPSGPIDLDIMFIGAHPDDEAGQLGMFGYWNETHDMKAGVITMTRGEGGGNAVGLEEGPALGILREAEERRAVGWAGVENVYNLDALDFYYTASAPLSEQIWGYQNSLSRIVRTIRTTRPEVIVTMNPSATQGNHGNHQEAAMLAVEAFYAAADPNAFPEQIRDEGLKPFRVARLFQAGGSASGASGQACETSFTPNTPTDVVFGTWQGYESARYDGTRWNQINVFARREYASQGWGNTGDATTNPASIGCNRITMIDSRTPYPNPTVGGTAALQGTSIRAQGGLPLGTELHVRPQNWEVLAGQPFEVKTNVRADNALPGAKVTLRAPAGWTVQGRGDIGTVTPNREKVATFTVTPPATLVAGERFRLDATMTTKKDGAGSNSALVQATAPVRGTLEPLPEVGDFREWTERNKVQSLDALINAMLSIPSGGTRPVRVDLDNHSDQVQSGTVALSVPAGFAVAEAEQSYSGLRPGTRGSVTFTVTNTDASLPTANRAPNDGAYPVRITTSYNGGSAVEPGILNLVPVTTVPKAAAAPVVDGTADAGEYTGEVIDISTRWEGTAAPAADISGTARLTYTDDAIYALFDVTDDVLGSVLPPEDCKRPRRNDNIEFGIDPRGGSPNTSTVFNVALFPTTKDPANGNPPCYARERDNHQGAGPETAPGMQVASVVSTSPYTGYRIEVKVPFSVLPDGIDAARMGLNILVNDSDTQDLAGQTRVGWSTWSGVRADPWRWGVARLAGFTTQPSAPKEPIIPDTAAMSVNSPQTILQSSRDKVAPGGWTALRDDTIRIRDVRTRHNAVQVELKAREKGVARLFVWDGTRILSSATVEFGRGGEKSASLPLTGALPAGTDLLVSYQAGDATTGIARKLR</sequence>
<keyword evidence="6" id="KW-1185">Reference proteome</keyword>
<evidence type="ECO:0000256" key="2">
    <source>
        <dbReference type="SAM" id="SignalP"/>
    </source>
</evidence>
<reference evidence="5 6" key="1">
    <citation type="submission" date="2021-01" db="EMBL/GenBank/DDBJ databases">
        <title>Whole genome shotgun sequence of Asanoa siamensis NBRC 107932.</title>
        <authorList>
            <person name="Komaki H."/>
            <person name="Tamura T."/>
        </authorList>
    </citation>
    <scope>NUCLEOTIDE SEQUENCE [LARGE SCALE GENOMIC DNA]</scope>
    <source>
        <strain evidence="5 6">NBRC 107932</strain>
    </source>
</reference>
<gene>
    <name evidence="5" type="ORF">Asi02nite_24990</name>
</gene>